<sequence>MKTFPGYGEQRSQCPDSAQIRPSHDIINNSLGDLVTFALTRTQNDILFARDISDDQCRRRHYRCYSWCSNYNKTMARKAWDVKC</sequence>
<dbReference type="AlphaFoldDB" id="A0AAV7QF56"/>
<feature type="region of interest" description="Disordered" evidence="1">
    <location>
        <begin position="1"/>
        <end position="21"/>
    </location>
</feature>
<dbReference type="EMBL" id="JANPWB010000010">
    <property type="protein sequence ID" value="KAJ1138249.1"/>
    <property type="molecule type" value="Genomic_DNA"/>
</dbReference>
<evidence type="ECO:0000313" key="2">
    <source>
        <dbReference type="EMBL" id="KAJ1138249.1"/>
    </source>
</evidence>
<dbReference type="Proteomes" id="UP001066276">
    <property type="component" value="Chromosome 6"/>
</dbReference>
<comment type="caution">
    <text evidence="2">The sequence shown here is derived from an EMBL/GenBank/DDBJ whole genome shotgun (WGS) entry which is preliminary data.</text>
</comment>
<name>A0AAV7QF56_PLEWA</name>
<evidence type="ECO:0000313" key="3">
    <source>
        <dbReference type="Proteomes" id="UP001066276"/>
    </source>
</evidence>
<keyword evidence="3" id="KW-1185">Reference proteome</keyword>
<proteinExistence type="predicted"/>
<gene>
    <name evidence="2" type="ORF">NDU88_004640</name>
</gene>
<accession>A0AAV7QF56</accession>
<protein>
    <submittedName>
        <fullName evidence="2">Uncharacterized protein</fullName>
    </submittedName>
</protein>
<evidence type="ECO:0000256" key="1">
    <source>
        <dbReference type="SAM" id="MobiDB-lite"/>
    </source>
</evidence>
<reference evidence="2" key="1">
    <citation type="journal article" date="2022" name="bioRxiv">
        <title>Sequencing and chromosome-scale assembly of the giantPleurodeles waltlgenome.</title>
        <authorList>
            <person name="Brown T."/>
            <person name="Elewa A."/>
            <person name="Iarovenko S."/>
            <person name="Subramanian E."/>
            <person name="Araus A.J."/>
            <person name="Petzold A."/>
            <person name="Susuki M."/>
            <person name="Suzuki K.-i.T."/>
            <person name="Hayashi T."/>
            <person name="Toyoda A."/>
            <person name="Oliveira C."/>
            <person name="Osipova E."/>
            <person name="Leigh N.D."/>
            <person name="Simon A."/>
            <person name="Yun M.H."/>
        </authorList>
    </citation>
    <scope>NUCLEOTIDE SEQUENCE</scope>
    <source>
        <strain evidence="2">20211129_DDA</strain>
        <tissue evidence="2">Liver</tissue>
    </source>
</reference>
<organism evidence="2 3">
    <name type="scientific">Pleurodeles waltl</name>
    <name type="common">Iberian ribbed newt</name>
    <dbReference type="NCBI Taxonomy" id="8319"/>
    <lineage>
        <taxon>Eukaryota</taxon>
        <taxon>Metazoa</taxon>
        <taxon>Chordata</taxon>
        <taxon>Craniata</taxon>
        <taxon>Vertebrata</taxon>
        <taxon>Euteleostomi</taxon>
        <taxon>Amphibia</taxon>
        <taxon>Batrachia</taxon>
        <taxon>Caudata</taxon>
        <taxon>Salamandroidea</taxon>
        <taxon>Salamandridae</taxon>
        <taxon>Pleurodelinae</taxon>
        <taxon>Pleurodeles</taxon>
    </lineage>
</organism>